<gene>
    <name evidence="2" type="ORF">ACFOUY_13860</name>
</gene>
<dbReference type="Proteomes" id="UP001595792">
    <property type="component" value="Unassembled WGS sequence"/>
</dbReference>
<comment type="caution">
    <text evidence="2">The sequence shown here is derived from an EMBL/GenBank/DDBJ whole genome shotgun (WGS) entry which is preliminary data.</text>
</comment>
<evidence type="ECO:0000313" key="3">
    <source>
        <dbReference type="Proteomes" id="UP001595792"/>
    </source>
</evidence>
<evidence type="ECO:0000256" key="1">
    <source>
        <dbReference type="SAM" id="Phobius"/>
    </source>
</evidence>
<reference evidence="3" key="1">
    <citation type="journal article" date="2019" name="Int. J. Syst. Evol. Microbiol.">
        <title>The Global Catalogue of Microorganisms (GCM) 10K type strain sequencing project: providing services to taxonomists for standard genome sequencing and annotation.</title>
        <authorList>
            <consortium name="The Broad Institute Genomics Platform"/>
            <consortium name="The Broad Institute Genome Sequencing Center for Infectious Disease"/>
            <person name="Wu L."/>
            <person name="Ma J."/>
        </authorList>
    </citation>
    <scope>NUCLEOTIDE SEQUENCE [LARGE SCALE GENOMIC DNA]</scope>
    <source>
        <strain evidence="3">CCM 8689</strain>
    </source>
</reference>
<name>A0ABV8NLT4_9SPHI</name>
<keyword evidence="1" id="KW-0812">Transmembrane</keyword>
<feature type="transmembrane region" description="Helical" evidence="1">
    <location>
        <begin position="12"/>
        <end position="32"/>
    </location>
</feature>
<proteinExistence type="predicted"/>
<accession>A0ABV8NLT4</accession>
<feature type="transmembrane region" description="Helical" evidence="1">
    <location>
        <begin position="73"/>
        <end position="94"/>
    </location>
</feature>
<evidence type="ECO:0000313" key="2">
    <source>
        <dbReference type="EMBL" id="MFC4197786.1"/>
    </source>
</evidence>
<sequence length="112" mass="13249">MKYYIWHFSKYRFFKAFVAVGILTTICFFAFVSEDRNVFAPNFFLRSLSDIYSVLQFPTHTLFWEFFSYNNGLYFAGLVINSLLFAFIIEIGIVSETVYKLKKEEGKEEKKA</sequence>
<protein>
    <submittedName>
        <fullName evidence="2">Uncharacterized protein</fullName>
    </submittedName>
</protein>
<organism evidence="2 3">
    <name type="scientific">Pedobacter jamesrossensis</name>
    <dbReference type="NCBI Taxonomy" id="1908238"/>
    <lineage>
        <taxon>Bacteria</taxon>
        <taxon>Pseudomonadati</taxon>
        <taxon>Bacteroidota</taxon>
        <taxon>Sphingobacteriia</taxon>
        <taxon>Sphingobacteriales</taxon>
        <taxon>Sphingobacteriaceae</taxon>
        <taxon>Pedobacter</taxon>
    </lineage>
</organism>
<keyword evidence="1" id="KW-1133">Transmembrane helix</keyword>
<keyword evidence="1" id="KW-0472">Membrane</keyword>
<dbReference type="RefSeq" id="WP_378961425.1">
    <property type="nucleotide sequence ID" value="NZ_JBHRXC010000016.1"/>
</dbReference>
<dbReference type="EMBL" id="JBHSBY010000127">
    <property type="protein sequence ID" value="MFC4197786.1"/>
    <property type="molecule type" value="Genomic_DNA"/>
</dbReference>
<keyword evidence="3" id="KW-1185">Reference proteome</keyword>